<reference evidence="1 2" key="1">
    <citation type="submission" date="2020-08" db="EMBL/GenBank/DDBJ databases">
        <title>Genome public.</title>
        <authorList>
            <person name="Liu C."/>
            <person name="Sun Q."/>
        </authorList>
    </citation>
    <scope>NUCLEOTIDE SEQUENCE [LARGE SCALE GENOMIC DNA]</scope>
    <source>
        <strain evidence="1 2">New-38</strain>
    </source>
</reference>
<dbReference type="Proteomes" id="UP000660021">
    <property type="component" value="Unassembled WGS sequence"/>
</dbReference>
<protein>
    <submittedName>
        <fullName evidence="1">Uncharacterized protein</fullName>
    </submittedName>
</protein>
<keyword evidence="2" id="KW-1185">Reference proteome</keyword>
<sequence>MTVNCAGDLFRAPWRRHSRPLDDADGLTAPEREESGVLDAVLSLPERYRAVVHPAILVHPHRLRGYRWAGTLAGAIAEIETESAAPGLL</sequence>
<proteinExistence type="predicted"/>
<evidence type="ECO:0000313" key="2">
    <source>
        <dbReference type="Proteomes" id="UP000660021"/>
    </source>
</evidence>
<comment type="caution">
    <text evidence="1">The sequence shown here is derived from an EMBL/GenBank/DDBJ whole genome shotgun (WGS) entry which is preliminary data.</text>
</comment>
<organism evidence="1 2">
    <name type="scientific">Pseudoflavonifractor hominis</name>
    <dbReference type="NCBI Taxonomy" id="2763059"/>
    <lineage>
        <taxon>Bacteria</taxon>
        <taxon>Bacillati</taxon>
        <taxon>Bacillota</taxon>
        <taxon>Clostridia</taxon>
        <taxon>Eubacteriales</taxon>
        <taxon>Oscillospiraceae</taxon>
        <taxon>Pseudoflavonifractor</taxon>
    </lineage>
</organism>
<accession>A0ABR7HQ57</accession>
<evidence type="ECO:0000313" key="1">
    <source>
        <dbReference type="EMBL" id="MBC5729637.1"/>
    </source>
</evidence>
<dbReference type="RefSeq" id="WP_186962905.1">
    <property type="nucleotide sequence ID" value="NZ_JACOPR010000001.1"/>
</dbReference>
<gene>
    <name evidence="1" type="ORF">H8S34_02170</name>
</gene>
<name>A0ABR7HQ57_9FIRM</name>
<dbReference type="EMBL" id="JACOPR010000001">
    <property type="protein sequence ID" value="MBC5729637.1"/>
    <property type="molecule type" value="Genomic_DNA"/>
</dbReference>